<organism evidence="1 2">
    <name type="scientific">Serratia quinivorans</name>
    <dbReference type="NCBI Taxonomy" id="137545"/>
    <lineage>
        <taxon>Bacteria</taxon>
        <taxon>Pseudomonadati</taxon>
        <taxon>Pseudomonadota</taxon>
        <taxon>Gammaproteobacteria</taxon>
        <taxon>Enterobacterales</taxon>
        <taxon>Yersiniaceae</taxon>
        <taxon>Serratia</taxon>
    </lineage>
</organism>
<reference evidence="1 2" key="1">
    <citation type="submission" date="2018-06" db="EMBL/GenBank/DDBJ databases">
        <authorList>
            <consortium name="Pathogen Informatics"/>
            <person name="Doyle S."/>
        </authorList>
    </citation>
    <scope>NUCLEOTIDE SEQUENCE [LARGE SCALE GENOMIC DNA]</scope>
    <source>
        <strain evidence="1 2">NCTC11544</strain>
    </source>
</reference>
<gene>
    <name evidence="1" type="ORF">NCTC11544_05053</name>
</gene>
<accession>A0A380ATU3</accession>
<dbReference type="AlphaFoldDB" id="A0A380ATU3"/>
<sequence>MPSVWYGKKMNLFGTGFIGGEIDNRTDRVAIGVKFRDQWYAHNSLGTALGQPTKIVHHSFGGAAGPLFEAPFIDVFQIRQHQVKPGQ</sequence>
<dbReference type="EMBL" id="UGYN01000002">
    <property type="protein sequence ID" value="SUI87601.1"/>
    <property type="molecule type" value="Genomic_DNA"/>
</dbReference>
<proteinExistence type="predicted"/>
<evidence type="ECO:0000313" key="2">
    <source>
        <dbReference type="Proteomes" id="UP000255529"/>
    </source>
</evidence>
<protein>
    <submittedName>
        <fullName evidence="1">Uncharacterized protein</fullName>
    </submittedName>
</protein>
<name>A0A380ATU3_9GAMM</name>
<evidence type="ECO:0000313" key="1">
    <source>
        <dbReference type="EMBL" id="SUI87601.1"/>
    </source>
</evidence>
<dbReference type="Proteomes" id="UP000255529">
    <property type="component" value="Unassembled WGS sequence"/>
</dbReference>